<reference evidence="2" key="2">
    <citation type="submission" date="2023-04" db="EMBL/GenBank/DDBJ databases">
        <authorList>
            <person name="Bruccoleri R.E."/>
            <person name="Oakeley E.J."/>
            <person name="Faust A.-M."/>
            <person name="Dessus-Babus S."/>
            <person name="Altorfer M."/>
            <person name="Burckhardt D."/>
            <person name="Oertli M."/>
            <person name="Naumann U."/>
            <person name="Petersen F."/>
            <person name="Wong J."/>
        </authorList>
    </citation>
    <scope>NUCLEOTIDE SEQUENCE</scope>
    <source>
        <strain evidence="2">GSM-AAB239-AS_SAM_17_03QT</strain>
        <tissue evidence="2">Leaf</tissue>
    </source>
</reference>
<accession>A0AAX6GWJ6</accession>
<gene>
    <name evidence="2" type="ORF">M6B38_340825</name>
    <name evidence="1" type="ORF">M6B38_385440</name>
</gene>
<dbReference type="PANTHER" id="PTHR10826">
    <property type="entry name" value="COMPLEMENT COMPONENT 1"/>
    <property type="match status" value="1"/>
</dbReference>
<dbReference type="Pfam" id="PF02330">
    <property type="entry name" value="MAM33"/>
    <property type="match status" value="1"/>
</dbReference>
<dbReference type="EMBL" id="JANAVB010015400">
    <property type="protein sequence ID" value="KAJ6833109.1"/>
    <property type="molecule type" value="Genomic_DNA"/>
</dbReference>
<evidence type="ECO:0000313" key="1">
    <source>
        <dbReference type="EMBL" id="KAJ6823074.1"/>
    </source>
</evidence>
<proteinExistence type="predicted"/>
<dbReference type="PANTHER" id="PTHR10826:SF27">
    <property type="entry name" value="OS06G0326500 PROTEIN"/>
    <property type="match status" value="1"/>
</dbReference>
<dbReference type="AlphaFoldDB" id="A0AAX6GWJ6"/>
<dbReference type="Gene3D" id="3.10.280.10">
    <property type="entry name" value="Mitochondrial glycoprotein"/>
    <property type="match status" value="1"/>
</dbReference>
<dbReference type="InterPro" id="IPR036561">
    <property type="entry name" value="MAM33_sf"/>
</dbReference>
<sequence>MASSLLRRTALRRSFSSSFSMLRCYSASAFSLSIRRGIVPQNPAKNPSFFPLRFASSKVKEDEVLKRVLEAEIECQENQIVHGQVAEIPKEFPFDIIDNPGDRTIILKREFSGEKIHVTVLMNDVNEVENDEDEVEKNEDGGEDDEEPITFSLVVNIDKGHGSTAEFSCDLSSSELIIERIGIKRCGENDDETAYDGPEFTDLDESLQNALYRYLKARGIKASLFDPLFAYMINKDDREYLLWLKNMKEFVEK</sequence>
<dbReference type="EMBL" id="JANAVB010023674">
    <property type="protein sequence ID" value="KAJ6823074.1"/>
    <property type="molecule type" value="Genomic_DNA"/>
</dbReference>
<dbReference type="Proteomes" id="UP001140949">
    <property type="component" value="Unassembled WGS sequence"/>
</dbReference>
<reference evidence="2" key="1">
    <citation type="journal article" date="2023" name="GigaByte">
        <title>Genome assembly of the bearded iris, Iris pallida Lam.</title>
        <authorList>
            <person name="Bruccoleri R.E."/>
            <person name="Oakeley E.J."/>
            <person name="Faust A.M.E."/>
            <person name="Altorfer M."/>
            <person name="Dessus-Babus S."/>
            <person name="Burckhardt D."/>
            <person name="Oertli M."/>
            <person name="Naumann U."/>
            <person name="Petersen F."/>
            <person name="Wong J."/>
        </authorList>
    </citation>
    <scope>NUCLEOTIDE SEQUENCE</scope>
    <source>
        <strain evidence="2">GSM-AAB239-AS_SAM_17_03QT</strain>
    </source>
</reference>
<dbReference type="SUPFAM" id="SSF54529">
    <property type="entry name" value="Mitochondrial glycoprotein MAM33-like"/>
    <property type="match status" value="1"/>
</dbReference>
<evidence type="ECO:0000313" key="3">
    <source>
        <dbReference type="Proteomes" id="UP001140949"/>
    </source>
</evidence>
<dbReference type="GO" id="GO:0005759">
    <property type="term" value="C:mitochondrial matrix"/>
    <property type="evidence" value="ECO:0007669"/>
    <property type="project" value="InterPro"/>
</dbReference>
<protein>
    <recommendedName>
        <fullName evidence="4">Mitochondrial glycoprotein</fullName>
    </recommendedName>
</protein>
<organism evidence="2 3">
    <name type="scientific">Iris pallida</name>
    <name type="common">Sweet iris</name>
    <dbReference type="NCBI Taxonomy" id="29817"/>
    <lineage>
        <taxon>Eukaryota</taxon>
        <taxon>Viridiplantae</taxon>
        <taxon>Streptophyta</taxon>
        <taxon>Embryophyta</taxon>
        <taxon>Tracheophyta</taxon>
        <taxon>Spermatophyta</taxon>
        <taxon>Magnoliopsida</taxon>
        <taxon>Liliopsida</taxon>
        <taxon>Asparagales</taxon>
        <taxon>Iridaceae</taxon>
        <taxon>Iridoideae</taxon>
        <taxon>Irideae</taxon>
        <taxon>Iris</taxon>
    </lineage>
</organism>
<keyword evidence="3" id="KW-1185">Reference proteome</keyword>
<name>A0AAX6GWJ6_IRIPA</name>
<evidence type="ECO:0008006" key="4">
    <source>
        <dbReference type="Google" id="ProtNLM"/>
    </source>
</evidence>
<evidence type="ECO:0000313" key="2">
    <source>
        <dbReference type="EMBL" id="KAJ6833109.1"/>
    </source>
</evidence>
<dbReference type="InterPro" id="IPR003428">
    <property type="entry name" value="MAM33"/>
</dbReference>
<comment type="caution">
    <text evidence="2">The sequence shown here is derived from an EMBL/GenBank/DDBJ whole genome shotgun (WGS) entry which is preliminary data.</text>
</comment>